<dbReference type="EMBL" id="BGPR01001728">
    <property type="protein sequence ID" value="GBM60549.1"/>
    <property type="molecule type" value="Genomic_DNA"/>
</dbReference>
<evidence type="ECO:0000259" key="4">
    <source>
        <dbReference type="Pfam" id="PF16177"/>
    </source>
</evidence>
<dbReference type="Gene3D" id="3.30.300.30">
    <property type="match status" value="1"/>
</dbReference>
<dbReference type="PANTHER" id="PTHR42921:SF1">
    <property type="entry name" value="ACETOACETYL-COA SYNTHETASE"/>
    <property type="match status" value="1"/>
</dbReference>
<sequence>MDCIRNTNLNQNDIKDRRIKTHFVVWNKIMPSEIGLERFQKIIERKYNIKFESYWDFHKWSVENFPDFWKEIWSFFDITVSKPYEKVFKKTGPTIIENEWFCGAAFNMAENILRIRDNRVALSYSDEFDNKGRMTFAEMLEEVKLFASAFRKHGLRKGDRIGGYISNIKEGVFAFLAALSIGAIWAPAMPYLGPRALFNVMKLIEPKFLIVVDHFRFFEEEFCPVENITMVTEGLPNLEKVIIVRQTENIKSHRNLSSIPKGVLLEDFLESGKSPNGSVPDLVFEQLPPSHPVIINFTSGTTGIPKGVTHSQVALIGCMRDFVLHYDLKEGDVIGNYSPPGWVPWVYPIPSLPLGVKLFLFNGTSTHRKKGQNFWDHLSENKVTYVFIPSGDVNELEFQNIVPGPNTNLDCLKIITMSGSPPLPKNYNFLLNKVKKDLFVGSAYGSTELMATFSAINLNMPGYACESQAPALGVDLHCFDSKGNSVVGQRGEMVVTTPTPSFPMYLWGDKKNERMSEAYFSKYGTGVWCQNDDGYFNPETKGFSIIGRSDNMLKQYGDTLSPDDIYIAIDHIKELKDYICVCQDSVCDDPRNILFVQLKKGCAFTPEVQEEIKKSIQQELSALSVPEVIMEVPGIPRNINNKRMESLVKKIVMTNAIPEVTNIRNPDCLKYFCDIPEIVNYK</sequence>
<dbReference type="InterPro" id="IPR045851">
    <property type="entry name" value="AMP-bd_C_sf"/>
</dbReference>
<organism evidence="5 6">
    <name type="scientific">Araneus ventricosus</name>
    <name type="common">Orbweaver spider</name>
    <name type="synonym">Epeira ventricosa</name>
    <dbReference type="NCBI Taxonomy" id="182803"/>
    <lineage>
        <taxon>Eukaryota</taxon>
        <taxon>Metazoa</taxon>
        <taxon>Ecdysozoa</taxon>
        <taxon>Arthropoda</taxon>
        <taxon>Chelicerata</taxon>
        <taxon>Arachnida</taxon>
        <taxon>Araneae</taxon>
        <taxon>Araneomorphae</taxon>
        <taxon>Entelegynae</taxon>
        <taxon>Araneoidea</taxon>
        <taxon>Araneidae</taxon>
        <taxon>Araneus</taxon>
    </lineage>
</organism>
<dbReference type="InterPro" id="IPR042099">
    <property type="entry name" value="ANL_N_sf"/>
</dbReference>
<feature type="domain" description="Acetyl-coenzyme A synthetase N-terminal" evidence="4">
    <location>
        <begin position="54"/>
        <end position="111"/>
    </location>
</feature>
<gene>
    <name evidence="5" type="primary">AACS_59</name>
    <name evidence="5" type="ORF">AVEN_37858_1</name>
</gene>
<dbReference type="Gene3D" id="3.40.50.12780">
    <property type="entry name" value="N-terminal domain of ligase-like"/>
    <property type="match status" value="1"/>
</dbReference>
<comment type="similarity">
    <text evidence="1">Belongs to the ATP-dependent AMP-binding enzyme family.</text>
</comment>
<evidence type="ECO:0000259" key="3">
    <source>
        <dbReference type="Pfam" id="PF00501"/>
    </source>
</evidence>
<dbReference type="InterPro" id="IPR020845">
    <property type="entry name" value="AMP-binding_CS"/>
</dbReference>
<feature type="domain" description="AMP-dependent synthetase/ligase" evidence="3">
    <location>
        <begin position="118"/>
        <end position="499"/>
    </location>
</feature>
<keyword evidence="2" id="KW-0472">Membrane</keyword>
<feature type="transmembrane region" description="Helical" evidence="2">
    <location>
        <begin position="172"/>
        <end position="192"/>
    </location>
</feature>
<proteinExistence type="inferred from homology"/>
<dbReference type="GO" id="GO:0030729">
    <property type="term" value="F:acetoacetate-CoA ligase activity"/>
    <property type="evidence" value="ECO:0007669"/>
    <property type="project" value="TreeGrafter"/>
</dbReference>
<dbReference type="Pfam" id="PF16177">
    <property type="entry name" value="ACAS_N"/>
    <property type="match status" value="1"/>
</dbReference>
<dbReference type="OrthoDB" id="10253869at2759"/>
<evidence type="ECO:0000313" key="6">
    <source>
        <dbReference type="Proteomes" id="UP000499080"/>
    </source>
</evidence>
<keyword evidence="6" id="KW-1185">Reference proteome</keyword>
<reference evidence="5 6" key="1">
    <citation type="journal article" date="2019" name="Sci. Rep.">
        <title>Orb-weaving spider Araneus ventricosus genome elucidates the spidroin gene catalogue.</title>
        <authorList>
            <person name="Kono N."/>
            <person name="Nakamura H."/>
            <person name="Ohtoshi R."/>
            <person name="Moran D.A.P."/>
            <person name="Shinohara A."/>
            <person name="Yoshida Y."/>
            <person name="Fujiwara M."/>
            <person name="Mori M."/>
            <person name="Tomita M."/>
            <person name="Arakawa K."/>
        </authorList>
    </citation>
    <scope>NUCLEOTIDE SEQUENCE [LARGE SCALE GENOMIC DNA]</scope>
</reference>
<name>A0A4Y2H5W0_ARAVE</name>
<evidence type="ECO:0000256" key="1">
    <source>
        <dbReference type="ARBA" id="ARBA00006432"/>
    </source>
</evidence>
<dbReference type="SUPFAM" id="SSF56801">
    <property type="entry name" value="Acetyl-CoA synthetase-like"/>
    <property type="match status" value="1"/>
</dbReference>
<dbReference type="InterPro" id="IPR000873">
    <property type="entry name" value="AMP-dep_synth/lig_dom"/>
</dbReference>
<dbReference type="PANTHER" id="PTHR42921">
    <property type="entry name" value="ACETOACETYL-COA SYNTHETASE"/>
    <property type="match status" value="1"/>
</dbReference>
<protein>
    <submittedName>
        <fullName evidence="5">Acetoacetyl-CoA synthetase</fullName>
    </submittedName>
</protein>
<comment type="caution">
    <text evidence="5">The sequence shown here is derived from an EMBL/GenBank/DDBJ whole genome shotgun (WGS) entry which is preliminary data.</text>
</comment>
<dbReference type="PROSITE" id="PS00455">
    <property type="entry name" value="AMP_BINDING"/>
    <property type="match status" value="1"/>
</dbReference>
<evidence type="ECO:0000313" key="5">
    <source>
        <dbReference type="EMBL" id="GBM60549.1"/>
    </source>
</evidence>
<keyword evidence="2" id="KW-0812">Transmembrane</keyword>
<dbReference type="InterPro" id="IPR032387">
    <property type="entry name" value="ACAS_N"/>
</dbReference>
<dbReference type="AlphaFoldDB" id="A0A4Y2H5W0"/>
<evidence type="ECO:0000256" key="2">
    <source>
        <dbReference type="SAM" id="Phobius"/>
    </source>
</evidence>
<dbReference type="Proteomes" id="UP000499080">
    <property type="component" value="Unassembled WGS sequence"/>
</dbReference>
<dbReference type="Pfam" id="PF00501">
    <property type="entry name" value="AMP-binding"/>
    <property type="match status" value="1"/>
</dbReference>
<keyword evidence="2" id="KW-1133">Transmembrane helix</keyword>
<accession>A0A4Y2H5W0</accession>